<feature type="binding site" evidence="22">
    <location>
        <position position="27"/>
    </location>
    <ligand>
        <name>ATP</name>
        <dbReference type="ChEBI" id="CHEBI:30616"/>
    </ligand>
</feature>
<feature type="binding site" evidence="22">
    <location>
        <position position="20"/>
    </location>
    <ligand>
        <name>ATP</name>
        <dbReference type="ChEBI" id="CHEBI:30616"/>
    </ligand>
</feature>
<evidence type="ECO:0000256" key="13">
    <source>
        <dbReference type="ARBA" id="ARBA00022840"/>
    </source>
</evidence>
<feature type="binding site" evidence="21">
    <location>
        <position position="109"/>
    </location>
    <ligand>
        <name>substrate</name>
    </ligand>
</feature>
<feature type="binding site" evidence="21">
    <location>
        <begin position="24"/>
        <end position="29"/>
    </location>
    <ligand>
        <name>substrate</name>
    </ligand>
</feature>
<evidence type="ECO:0000256" key="14">
    <source>
        <dbReference type="ARBA" id="ARBA00022842"/>
    </source>
</evidence>
<comment type="cofactor">
    <cofactor evidence="23">
        <name>Mg(2+)</name>
        <dbReference type="ChEBI" id="CHEBI:18420"/>
    </cofactor>
    <text evidence="23">Mn(2+), Zn(2+), Cd(2+) and Co(2+) support activity to lesser extents.</text>
</comment>
<evidence type="ECO:0000256" key="17">
    <source>
        <dbReference type="ARBA" id="ARBA00023136"/>
    </source>
</evidence>
<keyword evidence="11 22" id="KW-0547">Nucleotide-binding</keyword>
<dbReference type="Gene3D" id="1.10.287.3610">
    <property type="match status" value="1"/>
</dbReference>
<evidence type="ECO:0000256" key="10">
    <source>
        <dbReference type="ARBA" id="ARBA00022723"/>
    </source>
</evidence>
<evidence type="ECO:0000313" key="26">
    <source>
        <dbReference type="Proteomes" id="UP000430564"/>
    </source>
</evidence>
<name>A0A6I1EZD3_9BURK</name>
<dbReference type="GO" id="GO:0004143">
    <property type="term" value="F:ATP-dependent diacylglycerol kinase activity"/>
    <property type="evidence" value="ECO:0007669"/>
    <property type="project" value="UniProtKB-EC"/>
</dbReference>
<dbReference type="PANTHER" id="PTHR34299:SF1">
    <property type="entry name" value="DIACYLGLYCEROL KINASE"/>
    <property type="match status" value="1"/>
</dbReference>
<evidence type="ECO:0000313" key="25">
    <source>
        <dbReference type="EMBL" id="KAB7663080.1"/>
    </source>
</evidence>
<evidence type="ECO:0000256" key="21">
    <source>
        <dbReference type="PIRSR" id="PIRSR600829-2"/>
    </source>
</evidence>
<evidence type="ECO:0000256" key="16">
    <source>
        <dbReference type="ARBA" id="ARBA00023098"/>
    </source>
</evidence>
<feature type="binding site" evidence="21">
    <location>
        <begin position="41"/>
        <end position="45"/>
    </location>
    <ligand>
        <name>substrate</name>
    </ligand>
</feature>
<evidence type="ECO:0000256" key="5">
    <source>
        <dbReference type="ARBA" id="ARBA00022475"/>
    </source>
</evidence>
<dbReference type="AlphaFoldDB" id="A0A6I1EZD3"/>
<feature type="binding site" evidence="22">
    <location>
        <position position="39"/>
    </location>
    <ligand>
        <name>ATP</name>
        <dbReference type="ChEBI" id="CHEBI:30616"/>
    </ligand>
</feature>
<keyword evidence="19 24" id="KW-1208">Phospholipid metabolism</keyword>
<feature type="binding site" evidence="21">
    <location>
        <position position="80"/>
    </location>
    <ligand>
        <name>substrate</name>
    </ligand>
</feature>
<feature type="active site" description="Proton acceptor" evidence="20">
    <location>
        <position position="80"/>
    </location>
</feature>
<keyword evidence="17 24" id="KW-0472">Membrane</keyword>
<keyword evidence="18" id="KW-0594">Phospholipid biosynthesis</keyword>
<dbReference type="EC" id="2.7.1.107" evidence="3 24"/>
<dbReference type="GO" id="GO:0046872">
    <property type="term" value="F:metal ion binding"/>
    <property type="evidence" value="ECO:0007669"/>
    <property type="project" value="UniProtKB-KW"/>
</dbReference>
<evidence type="ECO:0000256" key="22">
    <source>
        <dbReference type="PIRSR" id="PIRSR600829-3"/>
    </source>
</evidence>
<dbReference type="GO" id="GO:0005524">
    <property type="term" value="F:ATP binding"/>
    <property type="evidence" value="ECO:0007669"/>
    <property type="project" value="UniProtKB-KW"/>
</dbReference>
<evidence type="ECO:0000256" key="6">
    <source>
        <dbReference type="ARBA" id="ARBA00022516"/>
    </source>
</evidence>
<keyword evidence="15 24" id="KW-1133">Transmembrane helix</keyword>
<dbReference type="InterPro" id="IPR036945">
    <property type="entry name" value="DAGK_sf"/>
</dbReference>
<evidence type="ECO:0000256" key="4">
    <source>
        <dbReference type="ARBA" id="ARBA00017575"/>
    </source>
</evidence>
<evidence type="ECO:0000256" key="20">
    <source>
        <dbReference type="PIRSR" id="PIRSR600829-1"/>
    </source>
</evidence>
<dbReference type="PROSITE" id="PS01069">
    <property type="entry name" value="DAGK_PROKAR"/>
    <property type="match status" value="1"/>
</dbReference>
<evidence type="ECO:0000256" key="11">
    <source>
        <dbReference type="ARBA" id="ARBA00022741"/>
    </source>
</evidence>
<evidence type="ECO:0000256" key="12">
    <source>
        <dbReference type="ARBA" id="ARBA00022777"/>
    </source>
</evidence>
<evidence type="ECO:0000256" key="19">
    <source>
        <dbReference type="ARBA" id="ARBA00023264"/>
    </source>
</evidence>
<evidence type="ECO:0000256" key="23">
    <source>
        <dbReference type="PIRSR" id="PIRSR600829-4"/>
    </source>
</evidence>
<evidence type="ECO:0000256" key="1">
    <source>
        <dbReference type="ARBA" id="ARBA00004429"/>
    </source>
</evidence>
<evidence type="ECO:0000256" key="24">
    <source>
        <dbReference type="RuleBase" id="RU363065"/>
    </source>
</evidence>
<comment type="similarity">
    <text evidence="2 24">Belongs to the bacterial diacylglycerol kinase family.</text>
</comment>
<evidence type="ECO:0000256" key="15">
    <source>
        <dbReference type="ARBA" id="ARBA00022989"/>
    </source>
</evidence>
<keyword evidence="12 24" id="KW-0418">Kinase</keyword>
<evidence type="ECO:0000256" key="8">
    <source>
        <dbReference type="ARBA" id="ARBA00022679"/>
    </source>
</evidence>
<dbReference type="Proteomes" id="UP000430564">
    <property type="component" value="Unassembled WGS sequence"/>
</dbReference>
<keyword evidence="9 24" id="KW-0812">Transmembrane</keyword>
<protein>
    <recommendedName>
        <fullName evidence="4 24">Diacylglycerol kinase</fullName>
        <ecNumber evidence="3 24">2.7.1.107</ecNumber>
    </recommendedName>
</protein>
<comment type="function">
    <text evidence="24">Catalyzes the ATP-dependent phosphorylation of sn-l,2-diacylglycerol (DAG) to phosphatidic acid. Involved in the recycling of diacylglycerol produced as a by-product during membrane-derived oligosaccharide (MDO) biosynthesis.</text>
</comment>
<feature type="transmembrane region" description="Helical" evidence="24">
    <location>
        <begin position="69"/>
        <end position="90"/>
    </location>
</feature>
<feature type="binding site" evidence="23">
    <location>
        <position position="87"/>
    </location>
    <ligand>
        <name>a divalent metal cation</name>
        <dbReference type="ChEBI" id="CHEBI:60240"/>
    </ligand>
</feature>
<dbReference type="CDD" id="cd14264">
    <property type="entry name" value="DAGK_IM"/>
    <property type="match status" value="1"/>
</dbReference>
<dbReference type="PANTHER" id="PTHR34299">
    <property type="entry name" value="DIACYLGLYCEROL KINASE"/>
    <property type="match status" value="1"/>
</dbReference>
<keyword evidence="16 24" id="KW-0443">Lipid metabolism</keyword>
<dbReference type="InterPro" id="IPR033718">
    <property type="entry name" value="DAGK_prok"/>
</dbReference>
<evidence type="ECO:0000256" key="2">
    <source>
        <dbReference type="ARBA" id="ARBA00005967"/>
    </source>
</evidence>
<keyword evidence="8 24" id="KW-0808">Transferase</keyword>
<sequence>MTEPKAESAESLKGKRGFRRLINATRYSWQGIRAGFKNEAAFREECLLAVILIPVALLLPVTLLEKVILINSVLFLLLTEILNSAIEAVVDRIGMEVHPLAGRAKDMGSAAVLFALIMGLVAWGFIALPAVLRLF</sequence>
<dbReference type="Pfam" id="PF01219">
    <property type="entry name" value="DAGK_prokar"/>
    <property type="match status" value="1"/>
</dbReference>
<feature type="transmembrane region" description="Helical" evidence="24">
    <location>
        <begin position="46"/>
        <end position="63"/>
    </location>
</feature>
<keyword evidence="14 23" id="KW-0460">Magnesium</keyword>
<feature type="binding site" evidence="22">
    <location>
        <begin position="105"/>
        <end position="106"/>
    </location>
    <ligand>
        <name>ATP</name>
        <dbReference type="ChEBI" id="CHEBI:30616"/>
    </ligand>
</feature>
<evidence type="ECO:0000256" key="18">
    <source>
        <dbReference type="ARBA" id="ARBA00023209"/>
    </source>
</evidence>
<dbReference type="EMBL" id="WEHX01000002">
    <property type="protein sequence ID" value="KAB7663080.1"/>
    <property type="molecule type" value="Genomic_DNA"/>
</dbReference>
<evidence type="ECO:0000256" key="9">
    <source>
        <dbReference type="ARBA" id="ARBA00022692"/>
    </source>
</evidence>
<keyword evidence="10 23" id="KW-0479">Metal-binding</keyword>
<evidence type="ECO:0000256" key="3">
    <source>
        <dbReference type="ARBA" id="ARBA00012133"/>
    </source>
</evidence>
<gene>
    <name evidence="25" type="ORF">GBM95_00835</name>
</gene>
<comment type="catalytic activity">
    <reaction evidence="24">
        <text>a 1,2-diacyl-sn-glycerol + ATP = a 1,2-diacyl-sn-glycero-3-phosphate + ADP + H(+)</text>
        <dbReference type="Rhea" id="RHEA:10272"/>
        <dbReference type="ChEBI" id="CHEBI:15378"/>
        <dbReference type="ChEBI" id="CHEBI:17815"/>
        <dbReference type="ChEBI" id="CHEBI:30616"/>
        <dbReference type="ChEBI" id="CHEBI:58608"/>
        <dbReference type="ChEBI" id="CHEBI:456216"/>
        <dbReference type="EC" id="2.7.1.107"/>
    </reaction>
</comment>
<keyword evidence="5" id="KW-1003">Cell membrane</keyword>
<dbReference type="RefSeq" id="WP_152157351.1">
    <property type="nucleotide sequence ID" value="NZ_WEHX01000002.1"/>
</dbReference>
<proteinExistence type="inferred from homology"/>
<evidence type="ECO:0000256" key="7">
    <source>
        <dbReference type="ARBA" id="ARBA00022519"/>
    </source>
</evidence>
<comment type="caution">
    <text evidence="25">The sequence shown here is derived from an EMBL/GenBank/DDBJ whole genome shotgun (WGS) entry which is preliminary data.</text>
</comment>
<feature type="binding site" evidence="22">
    <location>
        <begin position="96"/>
        <end position="98"/>
    </location>
    <ligand>
        <name>ATP</name>
        <dbReference type="ChEBI" id="CHEBI:30616"/>
    </ligand>
</feature>
<dbReference type="GO" id="GO:0006654">
    <property type="term" value="P:phosphatidic acid biosynthetic process"/>
    <property type="evidence" value="ECO:0007669"/>
    <property type="project" value="InterPro"/>
</dbReference>
<keyword evidence="6" id="KW-0444">Lipid biosynthesis</keyword>
<dbReference type="GO" id="GO:0005886">
    <property type="term" value="C:plasma membrane"/>
    <property type="evidence" value="ECO:0007669"/>
    <property type="project" value="UniProtKB-SubCell"/>
</dbReference>
<feature type="binding site" evidence="21">
    <location>
        <position position="20"/>
    </location>
    <ligand>
        <name>substrate</name>
    </ligand>
</feature>
<comment type="subcellular location">
    <subcellularLocation>
        <location evidence="1 24">Cell inner membrane</location>
        <topology evidence="1 24">Multi-pass membrane protein</topology>
    </subcellularLocation>
</comment>
<accession>A0A6I1EZD3</accession>
<feature type="binding site" evidence="23">
    <location>
        <position position="39"/>
    </location>
    <ligand>
        <name>a divalent metal cation</name>
        <dbReference type="ChEBI" id="CHEBI:60240"/>
    </ligand>
</feature>
<feature type="transmembrane region" description="Helical" evidence="24">
    <location>
        <begin position="111"/>
        <end position="132"/>
    </location>
</feature>
<keyword evidence="7 24" id="KW-0997">Cell inner membrane</keyword>
<organism evidence="25 26">
    <name type="scientific">Sutterella seckii</name>
    <dbReference type="NCBI Taxonomy" id="1944635"/>
    <lineage>
        <taxon>Bacteria</taxon>
        <taxon>Pseudomonadati</taxon>
        <taxon>Pseudomonadota</taxon>
        <taxon>Betaproteobacteria</taxon>
        <taxon>Burkholderiales</taxon>
        <taxon>Sutterellaceae</taxon>
        <taxon>Sutterella</taxon>
    </lineage>
</organism>
<feature type="binding site" evidence="22">
    <location>
        <position position="87"/>
    </location>
    <ligand>
        <name>ATP</name>
        <dbReference type="ChEBI" id="CHEBI:30616"/>
    </ligand>
</feature>
<reference evidence="25 26" key="1">
    <citation type="submission" date="2019-10" db="EMBL/GenBank/DDBJ databases">
        <title>Genome diversity of Sutterella seckii.</title>
        <authorList>
            <person name="Chaplin A.V."/>
            <person name="Sokolova S.R."/>
            <person name="Mosin K.A."/>
            <person name="Ivanova E.L."/>
            <person name="Kochetkova T.O."/>
            <person name="Goltsov A.Y."/>
            <person name="Trofimov D.Y."/>
            <person name="Efimov B.A."/>
        </authorList>
    </citation>
    <scope>NUCLEOTIDE SEQUENCE [LARGE SCALE GENOMIC DNA]</scope>
    <source>
        <strain evidence="25 26">ASD393</strain>
    </source>
</reference>
<dbReference type="InterPro" id="IPR000829">
    <property type="entry name" value="DAGK"/>
</dbReference>
<dbReference type="OrthoDB" id="9796011at2"/>
<keyword evidence="13 22" id="KW-0067">ATP-binding</keyword>